<feature type="transmembrane region" description="Helical" evidence="1">
    <location>
        <begin position="531"/>
        <end position="548"/>
    </location>
</feature>
<organism evidence="3 4">
    <name type="scientific">Adineta steineri</name>
    <dbReference type="NCBI Taxonomy" id="433720"/>
    <lineage>
        <taxon>Eukaryota</taxon>
        <taxon>Metazoa</taxon>
        <taxon>Spiralia</taxon>
        <taxon>Gnathifera</taxon>
        <taxon>Rotifera</taxon>
        <taxon>Eurotatoria</taxon>
        <taxon>Bdelloidea</taxon>
        <taxon>Adinetida</taxon>
        <taxon>Adinetidae</taxon>
        <taxon>Adineta</taxon>
    </lineage>
</organism>
<dbReference type="EMBL" id="CAJNON010000066">
    <property type="protein sequence ID" value="CAF0905472.1"/>
    <property type="molecule type" value="Genomic_DNA"/>
</dbReference>
<evidence type="ECO:0000256" key="1">
    <source>
        <dbReference type="SAM" id="Phobius"/>
    </source>
</evidence>
<dbReference type="OrthoDB" id="10014052at2759"/>
<evidence type="ECO:0000313" key="4">
    <source>
        <dbReference type="Proteomes" id="UP000663881"/>
    </source>
</evidence>
<evidence type="ECO:0000313" key="2">
    <source>
        <dbReference type="EMBL" id="CAF0905472.1"/>
    </source>
</evidence>
<keyword evidence="1" id="KW-0812">Transmembrane</keyword>
<feature type="transmembrane region" description="Helical" evidence="1">
    <location>
        <begin position="456"/>
        <end position="473"/>
    </location>
</feature>
<evidence type="ECO:0008006" key="5">
    <source>
        <dbReference type="Google" id="ProtNLM"/>
    </source>
</evidence>
<dbReference type="EMBL" id="CAJOAY010002971">
    <property type="protein sequence ID" value="CAF3993047.1"/>
    <property type="molecule type" value="Genomic_DNA"/>
</dbReference>
<keyword evidence="1" id="KW-0472">Membrane</keyword>
<proteinExistence type="predicted"/>
<dbReference type="Proteomes" id="UP000663891">
    <property type="component" value="Unassembled WGS sequence"/>
</dbReference>
<name>A0A819N5P7_9BILA</name>
<gene>
    <name evidence="3" type="ORF">OKA104_LOCUS29325</name>
    <name evidence="2" type="ORF">VCS650_LOCUS9548</name>
</gene>
<keyword evidence="1" id="KW-1133">Transmembrane helix</keyword>
<sequence length="554" mass="65024">MKYKVDSICDGLCRSHQECFPIINRECPSMFNIPNIPILFGDIYFAYEKNDSIKFASEEFPDPYICYNNLLYDDYFTDSEIYYGSRCEYQNQRVSLAIKFQAYSDSRQTLFEIIIQLIDDSNARIIHSHVQFTYLFARDCETIFYYYLLYSTRPKNQTKTYSIHVDIYEKQPLNYRGSLWFSINNTFLPVHRFDLTIAIPPADFNSEHCSKHECIHDVYNQSIYVCSLYKFGPRCFLKDTICELNGIKRCNNSDQCIPLDLNRRTLQPYTSICSEGPCSDYCEQEENKINLSFEENFHSLETIIAHFFKIGTTSISKRTTIFKKKSSTKESIVISWSDPSNCILIEDMKQNIYFIDSQNVVYDKVNLTKQAKLSDRCPHINELFNKTIVDYHLLQRIKYDHEGQRLSDCFQFNQTMKYDCLGENECMNDGQCFLIGSKCTKKATCLCPSCSSRGRSQFTAILFTLKFWILIFAQMSQISNRSFLNIQCLLLDYLLRIFIHMDQWLNACVACERAITVIKGTRFDKQKSIKVAKFIIILLLILNIFTFIHEPLYR</sequence>
<dbReference type="AlphaFoldDB" id="A0A819N5P7"/>
<protein>
    <recommendedName>
        <fullName evidence="5">EGF-like domain-containing protein</fullName>
    </recommendedName>
</protein>
<comment type="caution">
    <text evidence="3">The sequence shown here is derived from an EMBL/GenBank/DDBJ whole genome shotgun (WGS) entry which is preliminary data.</text>
</comment>
<dbReference type="Proteomes" id="UP000663881">
    <property type="component" value="Unassembled WGS sequence"/>
</dbReference>
<accession>A0A819N5P7</accession>
<evidence type="ECO:0000313" key="3">
    <source>
        <dbReference type="EMBL" id="CAF3993047.1"/>
    </source>
</evidence>
<reference evidence="3" key="1">
    <citation type="submission" date="2021-02" db="EMBL/GenBank/DDBJ databases">
        <authorList>
            <person name="Nowell W R."/>
        </authorList>
    </citation>
    <scope>NUCLEOTIDE SEQUENCE</scope>
</reference>